<keyword evidence="2" id="KW-1133">Transmembrane helix</keyword>
<feature type="compositionally biased region" description="Basic residues" evidence="1">
    <location>
        <begin position="1"/>
        <end position="11"/>
    </location>
</feature>
<feature type="compositionally biased region" description="Basic and acidic residues" evidence="1">
    <location>
        <begin position="95"/>
        <end position="119"/>
    </location>
</feature>
<feature type="compositionally biased region" description="Basic and acidic residues" evidence="1">
    <location>
        <begin position="57"/>
        <end position="68"/>
    </location>
</feature>
<dbReference type="Proteomes" id="UP000271098">
    <property type="component" value="Unassembled WGS sequence"/>
</dbReference>
<dbReference type="EMBL" id="UYRT01114828">
    <property type="protein sequence ID" value="VDN49566.1"/>
    <property type="molecule type" value="Genomic_DNA"/>
</dbReference>
<protein>
    <submittedName>
        <fullName evidence="5">Transcription initiation factor IIF subunit alpha</fullName>
    </submittedName>
</protein>
<sequence>MKKLMKLRHAKTSGETKEPVREKPMGMELPPDISEDVDTKPFIAETEDDENSLPSAADEKRTDEERNAPVDVKPNVPSTSKNKFASEEQAVDNEQEGKMDSDCKASSSKEADDEKQHEEEFVENTDETPTAINHDRSARRKRTRLRDTQALKREKVRFFFKRLILFFVFMLKGLFFKHEGIFVVCLGR</sequence>
<evidence type="ECO:0000313" key="5">
    <source>
        <dbReference type="WBParaSite" id="GPUH_0002687301-mRNA-1"/>
    </source>
</evidence>
<gene>
    <name evidence="3" type="ORF">GPUH_LOCUS26843</name>
</gene>
<dbReference type="WBParaSite" id="GPUH_0002687301-mRNA-1">
    <property type="protein sequence ID" value="GPUH_0002687301-mRNA-1"/>
    <property type="gene ID" value="GPUH_0002687301"/>
</dbReference>
<evidence type="ECO:0000313" key="4">
    <source>
        <dbReference type="Proteomes" id="UP000271098"/>
    </source>
</evidence>
<proteinExistence type="predicted"/>
<accession>A0A183F0V2</accession>
<reference evidence="3 4" key="2">
    <citation type="submission" date="2018-11" db="EMBL/GenBank/DDBJ databases">
        <authorList>
            <consortium name="Pathogen Informatics"/>
        </authorList>
    </citation>
    <scope>NUCLEOTIDE SEQUENCE [LARGE SCALE GENOMIC DNA]</scope>
</reference>
<keyword evidence="4" id="KW-1185">Reference proteome</keyword>
<evidence type="ECO:0000256" key="1">
    <source>
        <dbReference type="SAM" id="MobiDB-lite"/>
    </source>
</evidence>
<feature type="compositionally biased region" description="Basic and acidic residues" evidence="1">
    <location>
        <begin position="12"/>
        <end position="25"/>
    </location>
</feature>
<reference evidence="5" key="1">
    <citation type="submission" date="2016-06" db="UniProtKB">
        <authorList>
            <consortium name="WormBaseParasite"/>
        </authorList>
    </citation>
    <scope>IDENTIFICATION</scope>
</reference>
<feature type="region of interest" description="Disordered" evidence="1">
    <location>
        <begin position="1"/>
        <end position="142"/>
    </location>
</feature>
<keyword evidence="2" id="KW-0472">Membrane</keyword>
<keyword evidence="2" id="KW-0812">Transmembrane</keyword>
<dbReference type="AlphaFoldDB" id="A0A183F0V2"/>
<organism evidence="5">
    <name type="scientific">Gongylonema pulchrum</name>
    <dbReference type="NCBI Taxonomy" id="637853"/>
    <lineage>
        <taxon>Eukaryota</taxon>
        <taxon>Metazoa</taxon>
        <taxon>Ecdysozoa</taxon>
        <taxon>Nematoda</taxon>
        <taxon>Chromadorea</taxon>
        <taxon>Rhabditida</taxon>
        <taxon>Spirurina</taxon>
        <taxon>Spiruromorpha</taxon>
        <taxon>Spiruroidea</taxon>
        <taxon>Gongylonematidae</taxon>
        <taxon>Gongylonema</taxon>
    </lineage>
</organism>
<evidence type="ECO:0000313" key="3">
    <source>
        <dbReference type="EMBL" id="VDN49566.1"/>
    </source>
</evidence>
<name>A0A183F0V2_9BILA</name>
<evidence type="ECO:0000256" key="2">
    <source>
        <dbReference type="SAM" id="Phobius"/>
    </source>
</evidence>
<feature type="transmembrane region" description="Helical" evidence="2">
    <location>
        <begin position="159"/>
        <end position="176"/>
    </location>
</feature>